<sequence length="241" mass="26050">MTSIEFVDASVTVDTPTDAFPNATSTILGPVTATLSEHRVGIIGANGSGKSTLARLINGLVSPTAGSVSVGGLDVSRHGREVRRRVGFVFSDADNQIIMPQVRDDVAFSLRRHRLSAAERYARADAALARFGLSSHAEDSPHVLSGGQKQLLALAAVLVLEPEVIVADEPTTLLDLKNRLRIRREFAHLDQQLIVVSHDLELVSDFDRVLCIDAGRIVDDGHPAAVIAAYRERMLSLSEER</sequence>
<dbReference type="KEGG" id="cut:CUTER_06570"/>
<dbReference type="STRING" id="1072256.CUTER_06570"/>
<comment type="similarity">
    <text evidence="1">Belongs to the ABC transporter superfamily.</text>
</comment>
<organism evidence="6 7">
    <name type="scientific">Corynebacterium uterequi</name>
    <dbReference type="NCBI Taxonomy" id="1072256"/>
    <lineage>
        <taxon>Bacteria</taxon>
        <taxon>Bacillati</taxon>
        <taxon>Actinomycetota</taxon>
        <taxon>Actinomycetes</taxon>
        <taxon>Mycobacteriales</taxon>
        <taxon>Corynebacteriaceae</taxon>
        <taxon>Corynebacterium</taxon>
    </lineage>
</organism>
<dbReference type="GO" id="GO:0005524">
    <property type="term" value="F:ATP binding"/>
    <property type="evidence" value="ECO:0007669"/>
    <property type="project" value="UniProtKB-KW"/>
</dbReference>
<keyword evidence="4" id="KW-0067">ATP-binding</keyword>
<dbReference type="Pfam" id="PF00005">
    <property type="entry name" value="ABC_tran"/>
    <property type="match status" value="1"/>
</dbReference>
<dbReference type="InterPro" id="IPR050095">
    <property type="entry name" value="ECF_ABC_transporter_ATP-bd"/>
</dbReference>
<dbReference type="Gene3D" id="3.40.50.300">
    <property type="entry name" value="P-loop containing nucleotide triphosphate hydrolases"/>
    <property type="match status" value="1"/>
</dbReference>
<dbReference type="InterPro" id="IPR003593">
    <property type="entry name" value="AAA+_ATPase"/>
</dbReference>
<keyword evidence="6" id="KW-0378">Hydrolase</keyword>
<evidence type="ECO:0000256" key="2">
    <source>
        <dbReference type="ARBA" id="ARBA00022448"/>
    </source>
</evidence>
<evidence type="ECO:0000313" key="6">
    <source>
        <dbReference type="EMBL" id="AKK11303.1"/>
    </source>
</evidence>
<dbReference type="InterPro" id="IPR017871">
    <property type="entry name" value="ABC_transporter-like_CS"/>
</dbReference>
<evidence type="ECO:0000259" key="5">
    <source>
        <dbReference type="PROSITE" id="PS50893"/>
    </source>
</evidence>
<dbReference type="InterPro" id="IPR015856">
    <property type="entry name" value="ABC_transpr_CbiO/EcfA_su"/>
</dbReference>
<reference evidence="7" key="2">
    <citation type="submission" date="2015-05" db="EMBL/GenBank/DDBJ databases">
        <title>Complete genome sequence of Corynebacterium uterequi DSM 45634, isolated from the uterus of a maiden mare.</title>
        <authorList>
            <person name="Ruckert C."/>
            <person name="Albersmeier A."/>
            <person name="Winkler A."/>
            <person name="Tauch A."/>
        </authorList>
    </citation>
    <scope>NUCLEOTIDE SEQUENCE [LARGE SCALE GENOMIC DNA]</scope>
    <source>
        <strain evidence="7">DSM 45634</strain>
    </source>
</reference>
<dbReference type="AlphaFoldDB" id="A0A0G3HH98"/>
<dbReference type="GO" id="GO:0042626">
    <property type="term" value="F:ATPase-coupled transmembrane transporter activity"/>
    <property type="evidence" value="ECO:0007669"/>
    <property type="project" value="TreeGrafter"/>
</dbReference>
<feature type="domain" description="ABC transporter" evidence="5">
    <location>
        <begin position="4"/>
        <end position="239"/>
    </location>
</feature>
<evidence type="ECO:0000256" key="4">
    <source>
        <dbReference type="ARBA" id="ARBA00022840"/>
    </source>
</evidence>
<protein>
    <submittedName>
        <fullName evidence="6">ABC-type cobalt transport system, ATPase component</fullName>
        <ecNumber evidence="6">3.6.3.-</ecNumber>
    </submittedName>
</protein>
<dbReference type="Proteomes" id="UP000035548">
    <property type="component" value="Chromosome"/>
</dbReference>
<dbReference type="PROSITE" id="PS50893">
    <property type="entry name" value="ABC_TRANSPORTER_2"/>
    <property type="match status" value="1"/>
</dbReference>
<accession>A0A0G3HH98</accession>
<proteinExistence type="inferred from homology"/>
<dbReference type="SUPFAM" id="SSF52540">
    <property type="entry name" value="P-loop containing nucleoside triphosphate hydrolases"/>
    <property type="match status" value="1"/>
</dbReference>
<dbReference type="RefSeq" id="WP_047259743.1">
    <property type="nucleotide sequence ID" value="NZ_CP011546.1"/>
</dbReference>
<keyword evidence="2" id="KW-0813">Transport</keyword>
<dbReference type="InterPro" id="IPR003439">
    <property type="entry name" value="ABC_transporter-like_ATP-bd"/>
</dbReference>
<dbReference type="PATRIC" id="fig|1072256.5.peg.1298"/>
<dbReference type="InterPro" id="IPR027417">
    <property type="entry name" value="P-loop_NTPase"/>
</dbReference>
<gene>
    <name evidence="6" type="ORF">CUTER_06570</name>
</gene>
<dbReference type="CDD" id="cd03225">
    <property type="entry name" value="ABC_cobalt_CbiO_domain1"/>
    <property type="match status" value="1"/>
</dbReference>
<dbReference type="EC" id="3.6.3.-" evidence="6"/>
<evidence type="ECO:0000256" key="3">
    <source>
        <dbReference type="ARBA" id="ARBA00022741"/>
    </source>
</evidence>
<evidence type="ECO:0000313" key="7">
    <source>
        <dbReference type="Proteomes" id="UP000035548"/>
    </source>
</evidence>
<dbReference type="PANTHER" id="PTHR43553">
    <property type="entry name" value="HEAVY METAL TRANSPORTER"/>
    <property type="match status" value="1"/>
</dbReference>
<dbReference type="EMBL" id="CP011546">
    <property type="protein sequence ID" value="AKK11303.1"/>
    <property type="molecule type" value="Genomic_DNA"/>
</dbReference>
<reference evidence="6 7" key="1">
    <citation type="journal article" date="2015" name="Genome Announc.">
        <title>Virulence Factor Genes Detected in the Complete Genome Sequence of Corynebacterium uterequi DSM 45634, Isolated from the Uterus of a Maiden Mare.</title>
        <authorList>
            <person name="Ruckert C."/>
            <person name="Kriete M."/>
            <person name="Jaenicke S."/>
            <person name="Winkler A."/>
            <person name="Tauch A."/>
        </authorList>
    </citation>
    <scope>NUCLEOTIDE SEQUENCE [LARGE SCALE GENOMIC DNA]</scope>
    <source>
        <strain evidence="6 7">DSM 45634</strain>
    </source>
</reference>
<dbReference type="PANTHER" id="PTHR43553:SF24">
    <property type="entry name" value="ENERGY-COUPLING FACTOR TRANSPORTER ATP-BINDING PROTEIN ECFA1"/>
    <property type="match status" value="1"/>
</dbReference>
<evidence type="ECO:0000256" key="1">
    <source>
        <dbReference type="ARBA" id="ARBA00005417"/>
    </source>
</evidence>
<dbReference type="GO" id="GO:0043190">
    <property type="term" value="C:ATP-binding cassette (ABC) transporter complex"/>
    <property type="evidence" value="ECO:0007669"/>
    <property type="project" value="TreeGrafter"/>
</dbReference>
<keyword evidence="7" id="KW-1185">Reference proteome</keyword>
<dbReference type="SMART" id="SM00382">
    <property type="entry name" value="AAA"/>
    <property type="match status" value="1"/>
</dbReference>
<dbReference type="OrthoDB" id="9806471at2"/>
<name>A0A0G3HH98_9CORY</name>
<dbReference type="GO" id="GO:0016887">
    <property type="term" value="F:ATP hydrolysis activity"/>
    <property type="evidence" value="ECO:0007669"/>
    <property type="project" value="InterPro"/>
</dbReference>
<dbReference type="PROSITE" id="PS00211">
    <property type="entry name" value="ABC_TRANSPORTER_1"/>
    <property type="match status" value="1"/>
</dbReference>
<keyword evidence="3" id="KW-0547">Nucleotide-binding</keyword>